<evidence type="ECO:0000313" key="3">
    <source>
        <dbReference type="Proteomes" id="UP000601027"/>
    </source>
</evidence>
<dbReference type="PANTHER" id="PTHR43190">
    <property type="entry name" value="N-ACETYL-D-GLUCOSAMINE KINASE"/>
    <property type="match status" value="1"/>
</dbReference>
<sequence length="316" mass="31251">MVLVLGVDAGGTASRAVVATRDGTVVGRGSAGPGNPTASGPAAAHSIGVAVRDALGKHDPAAVVSGVAGIAGAGIMADPEIATAFTNQWALRGLTCPVTVVGDAVTAFAAGTPAPSGAVLIAGTGAVAARIDDWRVSRTADGLGWLLGDEGSGMWLGLQAVRSIARAWSGPTVDPGLAAIIAAQAGVTSCDELVRWAGRQQPAAFAALAPLVCACATAGDALAERLTAEAAARLVATLGELGPPDGPVVLAGSLLTKTTSVRTAVLASLGGPVATAGDPAVGAAWLALRQITDQEEAVRLHHRMLRLDREPSLAGR</sequence>
<dbReference type="EMBL" id="JAEVHM010000029">
    <property type="protein sequence ID" value="MBM0232028.1"/>
    <property type="molecule type" value="Genomic_DNA"/>
</dbReference>
<gene>
    <name evidence="2" type="ORF">JNW91_09205</name>
</gene>
<name>A0ABS1XRZ4_9ACTN</name>
<dbReference type="Gene3D" id="3.30.420.40">
    <property type="match status" value="2"/>
</dbReference>
<feature type="domain" description="ATPase BadF/BadG/BcrA/BcrD type" evidence="1">
    <location>
        <begin position="5"/>
        <end position="287"/>
    </location>
</feature>
<dbReference type="InterPro" id="IPR002731">
    <property type="entry name" value="ATPase_BadF"/>
</dbReference>
<dbReference type="Proteomes" id="UP000601027">
    <property type="component" value="Unassembled WGS sequence"/>
</dbReference>
<dbReference type="PANTHER" id="PTHR43190:SF3">
    <property type="entry name" value="N-ACETYL-D-GLUCOSAMINE KINASE"/>
    <property type="match status" value="1"/>
</dbReference>
<accession>A0ABS1XRZ4</accession>
<evidence type="ECO:0000259" key="1">
    <source>
        <dbReference type="Pfam" id="PF01869"/>
    </source>
</evidence>
<dbReference type="SUPFAM" id="SSF53067">
    <property type="entry name" value="Actin-like ATPase domain"/>
    <property type="match status" value="2"/>
</dbReference>
<proteinExistence type="predicted"/>
<dbReference type="InterPro" id="IPR052519">
    <property type="entry name" value="Euk-type_GlcNAc_Kinase"/>
</dbReference>
<dbReference type="RefSeq" id="WP_203174470.1">
    <property type="nucleotide sequence ID" value="NZ_JAEVHM010000029.1"/>
</dbReference>
<keyword evidence="3" id="KW-1185">Reference proteome</keyword>
<comment type="caution">
    <text evidence="2">The sequence shown here is derived from an EMBL/GenBank/DDBJ whole genome shotgun (WGS) entry which is preliminary data.</text>
</comment>
<dbReference type="Pfam" id="PF01869">
    <property type="entry name" value="BcrAD_BadFG"/>
    <property type="match status" value="1"/>
</dbReference>
<protein>
    <submittedName>
        <fullName evidence="2">ATPase</fullName>
    </submittedName>
</protein>
<reference evidence="2 3" key="1">
    <citation type="submission" date="2021-01" db="EMBL/GenBank/DDBJ databases">
        <title>Draft genome sequence of Micromonospora sp. strain STR1_7.</title>
        <authorList>
            <person name="Karlyshev A."/>
            <person name="Jawad R."/>
        </authorList>
    </citation>
    <scope>NUCLEOTIDE SEQUENCE [LARGE SCALE GENOMIC DNA]</scope>
    <source>
        <strain evidence="2 3">STR1-7</strain>
    </source>
</reference>
<organism evidence="2 3">
    <name type="scientific">Micromonospora parastrephiae</name>
    <dbReference type="NCBI Taxonomy" id="2806101"/>
    <lineage>
        <taxon>Bacteria</taxon>
        <taxon>Bacillati</taxon>
        <taxon>Actinomycetota</taxon>
        <taxon>Actinomycetes</taxon>
        <taxon>Micromonosporales</taxon>
        <taxon>Micromonosporaceae</taxon>
        <taxon>Micromonospora</taxon>
    </lineage>
</organism>
<evidence type="ECO:0000313" key="2">
    <source>
        <dbReference type="EMBL" id="MBM0232028.1"/>
    </source>
</evidence>
<dbReference type="InterPro" id="IPR043129">
    <property type="entry name" value="ATPase_NBD"/>
</dbReference>